<evidence type="ECO:0000313" key="3">
    <source>
        <dbReference type="Proteomes" id="UP000294575"/>
    </source>
</evidence>
<feature type="transmembrane region" description="Helical" evidence="1">
    <location>
        <begin position="49"/>
        <end position="72"/>
    </location>
</feature>
<dbReference type="AlphaFoldDB" id="A0A4R6TTL2"/>
<keyword evidence="1" id="KW-0812">Transmembrane</keyword>
<comment type="caution">
    <text evidence="2">The sequence shown here is derived from an EMBL/GenBank/DDBJ whole genome shotgun (WGS) entry which is preliminary data.</text>
</comment>
<keyword evidence="1" id="KW-0472">Membrane</keyword>
<reference evidence="2 3" key="1">
    <citation type="submission" date="2019-03" db="EMBL/GenBank/DDBJ databases">
        <title>Genomic Encyclopedia of Type Strains, Phase IV (KMG-IV): sequencing the most valuable type-strain genomes for metagenomic binning, comparative biology and taxonomic classification.</title>
        <authorList>
            <person name="Goeker M."/>
        </authorList>
    </citation>
    <scope>NUCLEOTIDE SEQUENCE [LARGE SCALE GENOMIC DNA]</scope>
    <source>
        <strain evidence="2 3">DSM 28679</strain>
    </source>
</reference>
<dbReference type="Proteomes" id="UP000294575">
    <property type="component" value="Unassembled WGS sequence"/>
</dbReference>
<evidence type="ECO:0000256" key="1">
    <source>
        <dbReference type="SAM" id="Phobius"/>
    </source>
</evidence>
<protein>
    <submittedName>
        <fullName evidence="2">Uncharacterized protein</fullName>
    </submittedName>
</protein>
<keyword evidence="3" id="KW-1185">Reference proteome</keyword>
<name>A0A4R6TTL2_9GAMM</name>
<dbReference type="EMBL" id="SNYK01000009">
    <property type="protein sequence ID" value="TDQ37010.1"/>
    <property type="molecule type" value="Genomic_DNA"/>
</dbReference>
<keyword evidence="1" id="KW-1133">Transmembrane helix</keyword>
<accession>A0A4R6TTL2</accession>
<gene>
    <name evidence="2" type="ORF">DFQ45_1099</name>
</gene>
<sequence length="102" mass="10155">MTVRCPHCGSTNTHQSSSITTTTAGAGAIGGIATAVSKTLGKGIPAGGAVQFAAGIIISSIFSGLAGTLLGAKVGSELERSMPPKHHCNQCGHSFTSMKQLS</sequence>
<organism evidence="2 3">
    <name type="scientific">Thiopseudomonas denitrificans</name>
    <dbReference type="NCBI Taxonomy" id="1501432"/>
    <lineage>
        <taxon>Bacteria</taxon>
        <taxon>Pseudomonadati</taxon>
        <taxon>Pseudomonadota</taxon>
        <taxon>Gammaproteobacteria</taxon>
        <taxon>Pseudomonadales</taxon>
        <taxon>Pseudomonadaceae</taxon>
        <taxon>Thiopseudomonas</taxon>
    </lineage>
</organism>
<proteinExistence type="predicted"/>
<evidence type="ECO:0000313" key="2">
    <source>
        <dbReference type="EMBL" id="TDQ37010.1"/>
    </source>
</evidence>